<organism evidence="1 2">
    <name type="scientific">Elysia chlorotica</name>
    <name type="common">Eastern emerald elysia</name>
    <name type="synonym">Sea slug</name>
    <dbReference type="NCBI Taxonomy" id="188477"/>
    <lineage>
        <taxon>Eukaryota</taxon>
        <taxon>Metazoa</taxon>
        <taxon>Spiralia</taxon>
        <taxon>Lophotrochozoa</taxon>
        <taxon>Mollusca</taxon>
        <taxon>Gastropoda</taxon>
        <taxon>Heterobranchia</taxon>
        <taxon>Euthyneura</taxon>
        <taxon>Panpulmonata</taxon>
        <taxon>Sacoglossa</taxon>
        <taxon>Placobranchoidea</taxon>
        <taxon>Plakobranchidae</taxon>
        <taxon>Elysia</taxon>
    </lineage>
</organism>
<feature type="non-terminal residue" evidence="1">
    <location>
        <position position="1"/>
    </location>
</feature>
<evidence type="ECO:0000313" key="2">
    <source>
        <dbReference type="Proteomes" id="UP000271974"/>
    </source>
</evidence>
<dbReference type="Proteomes" id="UP000271974">
    <property type="component" value="Unassembled WGS sequence"/>
</dbReference>
<dbReference type="OrthoDB" id="6108237at2759"/>
<dbReference type="EMBL" id="RQTK01002035">
    <property type="protein sequence ID" value="RUS68757.1"/>
    <property type="molecule type" value="Genomic_DNA"/>
</dbReference>
<dbReference type="STRING" id="188477.A0A433SIJ3"/>
<proteinExistence type="predicted"/>
<comment type="caution">
    <text evidence="1">The sequence shown here is derived from an EMBL/GenBank/DDBJ whole genome shotgun (WGS) entry which is preliminary data.</text>
</comment>
<evidence type="ECO:0000313" key="1">
    <source>
        <dbReference type="EMBL" id="RUS68757.1"/>
    </source>
</evidence>
<keyword evidence="2" id="KW-1185">Reference proteome</keyword>
<protein>
    <submittedName>
        <fullName evidence="1">Uncharacterized protein</fullName>
    </submittedName>
</protein>
<gene>
    <name evidence="1" type="ORF">EGW08_023479</name>
</gene>
<dbReference type="AlphaFoldDB" id="A0A433SIJ3"/>
<accession>A0A433SIJ3</accession>
<sequence>PRAPHRHHETYQSRRTHTMDFSDEIIKDNLIRGLADPEILSNLLGDSKIDRTLEETTIFISQKEQGKSTKCAVEDHAILGFPMADTSKLPPINIPMIADSGCQSSIVPLRSAQSMGFGKEDKIPVRLIMRGAIKEDLGVTGAVVTDVSTTGTSGTPRSTRQLIYIPSNLPPGLTATKNNLPALKEWLLDYYGATAFNVCEHQPLPMMTCEPLQLFVDPDVRPVDFHKPALVPKYWREKVYQDLERDVRMGVLEKVDPNTPAT</sequence>
<name>A0A433SIJ3_ELYCH</name>
<reference evidence="1 2" key="1">
    <citation type="submission" date="2019-01" db="EMBL/GenBank/DDBJ databases">
        <title>A draft genome assembly of the solar-powered sea slug Elysia chlorotica.</title>
        <authorList>
            <person name="Cai H."/>
            <person name="Li Q."/>
            <person name="Fang X."/>
            <person name="Li J."/>
            <person name="Curtis N.E."/>
            <person name="Altenburger A."/>
            <person name="Shibata T."/>
            <person name="Feng M."/>
            <person name="Maeda T."/>
            <person name="Schwartz J.A."/>
            <person name="Shigenobu S."/>
            <person name="Lundholm N."/>
            <person name="Nishiyama T."/>
            <person name="Yang H."/>
            <person name="Hasebe M."/>
            <person name="Li S."/>
            <person name="Pierce S.K."/>
            <person name="Wang J."/>
        </authorList>
    </citation>
    <scope>NUCLEOTIDE SEQUENCE [LARGE SCALE GENOMIC DNA]</scope>
    <source>
        <strain evidence="1">EC2010</strain>
        <tissue evidence="1">Whole organism of an adult</tissue>
    </source>
</reference>